<evidence type="ECO:0000256" key="2">
    <source>
        <dbReference type="SAM" id="Phobius"/>
    </source>
</evidence>
<dbReference type="RefSeq" id="XP_007867094.1">
    <property type="nucleotide sequence ID" value="XM_007868903.1"/>
</dbReference>
<keyword evidence="2" id="KW-0812">Transmembrane</keyword>
<feature type="region of interest" description="Disordered" evidence="1">
    <location>
        <begin position="32"/>
        <end position="68"/>
    </location>
</feature>
<accession>S7Q5W1</accession>
<evidence type="ECO:0000313" key="3">
    <source>
        <dbReference type="EMBL" id="EPQ54862.1"/>
    </source>
</evidence>
<evidence type="ECO:0000256" key="1">
    <source>
        <dbReference type="SAM" id="MobiDB-lite"/>
    </source>
</evidence>
<protein>
    <submittedName>
        <fullName evidence="3">Uncharacterized protein</fullName>
    </submittedName>
</protein>
<dbReference type="EMBL" id="KB469303">
    <property type="protein sequence ID" value="EPQ54862.1"/>
    <property type="molecule type" value="Genomic_DNA"/>
</dbReference>
<keyword evidence="2" id="KW-0472">Membrane</keyword>
<organism evidence="3 4">
    <name type="scientific">Gloeophyllum trabeum (strain ATCC 11539 / FP-39264 / Madison 617)</name>
    <name type="common">Brown rot fungus</name>
    <dbReference type="NCBI Taxonomy" id="670483"/>
    <lineage>
        <taxon>Eukaryota</taxon>
        <taxon>Fungi</taxon>
        <taxon>Dikarya</taxon>
        <taxon>Basidiomycota</taxon>
        <taxon>Agaricomycotina</taxon>
        <taxon>Agaricomycetes</taxon>
        <taxon>Gloeophyllales</taxon>
        <taxon>Gloeophyllaceae</taxon>
        <taxon>Gloeophyllum</taxon>
    </lineage>
</organism>
<feature type="compositionally biased region" description="Acidic residues" evidence="1">
    <location>
        <begin position="39"/>
        <end position="56"/>
    </location>
</feature>
<dbReference type="HOGENOM" id="CLU_1454565_0_0_1"/>
<dbReference type="KEGG" id="gtr:GLOTRDRAFT_139331"/>
<dbReference type="Proteomes" id="UP000030669">
    <property type="component" value="Unassembled WGS sequence"/>
</dbReference>
<feature type="transmembrane region" description="Helical" evidence="2">
    <location>
        <begin position="6"/>
        <end position="25"/>
    </location>
</feature>
<reference evidence="3 4" key="1">
    <citation type="journal article" date="2012" name="Science">
        <title>The Paleozoic origin of enzymatic lignin decomposition reconstructed from 31 fungal genomes.</title>
        <authorList>
            <person name="Floudas D."/>
            <person name="Binder M."/>
            <person name="Riley R."/>
            <person name="Barry K."/>
            <person name="Blanchette R.A."/>
            <person name="Henrissat B."/>
            <person name="Martinez A.T."/>
            <person name="Otillar R."/>
            <person name="Spatafora J.W."/>
            <person name="Yadav J.S."/>
            <person name="Aerts A."/>
            <person name="Benoit I."/>
            <person name="Boyd A."/>
            <person name="Carlson A."/>
            <person name="Copeland A."/>
            <person name="Coutinho P.M."/>
            <person name="de Vries R.P."/>
            <person name="Ferreira P."/>
            <person name="Findley K."/>
            <person name="Foster B."/>
            <person name="Gaskell J."/>
            <person name="Glotzer D."/>
            <person name="Gorecki P."/>
            <person name="Heitman J."/>
            <person name="Hesse C."/>
            <person name="Hori C."/>
            <person name="Igarashi K."/>
            <person name="Jurgens J.A."/>
            <person name="Kallen N."/>
            <person name="Kersten P."/>
            <person name="Kohler A."/>
            <person name="Kuees U."/>
            <person name="Kumar T.K.A."/>
            <person name="Kuo A."/>
            <person name="LaButti K."/>
            <person name="Larrondo L.F."/>
            <person name="Lindquist E."/>
            <person name="Ling A."/>
            <person name="Lombard V."/>
            <person name="Lucas S."/>
            <person name="Lundell T."/>
            <person name="Martin R."/>
            <person name="McLaughlin D.J."/>
            <person name="Morgenstern I."/>
            <person name="Morin E."/>
            <person name="Murat C."/>
            <person name="Nagy L.G."/>
            <person name="Nolan M."/>
            <person name="Ohm R.A."/>
            <person name="Patyshakuliyeva A."/>
            <person name="Rokas A."/>
            <person name="Ruiz-Duenas F.J."/>
            <person name="Sabat G."/>
            <person name="Salamov A."/>
            <person name="Samejima M."/>
            <person name="Schmutz J."/>
            <person name="Slot J.C."/>
            <person name="St John F."/>
            <person name="Stenlid J."/>
            <person name="Sun H."/>
            <person name="Sun S."/>
            <person name="Syed K."/>
            <person name="Tsang A."/>
            <person name="Wiebenga A."/>
            <person name="Young D."/>
            <person name="Pisabarro A."/>
            <person name="Eastwood D.C."/>
            <person name="Martin F."/>
            <person name="Cullen D."/>
            <person name="Grigoriev I.V."/>
            <person name="Hibbett D.S."/>
        </authorList>
    </citation>
    <scope>NUCLEOTIDE SEQUENCE [LARGE SCALE GENOMIC DNA]</scope>
    <source>
        <strain evidence="3 4">ATCC 11539</strain>
    </source>
</reference>
<evidence type="ECO:0000313" key="4">
    <source>
        <dbReference type="Proteomes" id="UP000030669"/>
    </source>
</evidence>
<proteinExistence type="predicted"/>
<name>S7Q5W1_GLOTA</name>
<keyword evidence="4" id="KW-1185">Reference proteome</keyword>
<dbReference type="AlphaFoldDB" id="S7Q5W1"/>
<dbReference type="GeneID" id="19304222"/>
<keyword evidence="2" id="KW-1133">Transmembrane helix</keyword>
<sequence length="186" mass="21234">MTSRQIVPIFLAVALSGLLVPWAYYHRPPFGPFSQSSTNDEEDGEDNGEDDGEEDNTPSHARSTGEGSMKHYVRREQIWDDEMDEWVPFDPSSVKHPPAPTQADPQGYFYLNLRREAPLNKPKTVLSSFSDHLKQLLRGVIGDEFFDTSPEYVLEDFFPHLKELGKRMDVIRAQLLKKGTLEEILP</sequence>
<dbReference type="STRING" id="670483.S7Q5W1"/>
<gene>
    <name evidence="3" type="ORF">GLOTRDRAFT_139331</name>
</gene>